<accession>A0A6A5ZI90</accession>
<evidence type="ECO:0000256" key="1">
    <source>
        <dbReference type="SAM" id="MobiDB-lite"/>
    </source>
</evidence>
<dbReference type="OrthoDB" id="3793524at2759"/>
<reference evidence="2" key="1">
    <citation type="journal article" date="2020" name="Stud. Mycol.">
        <title>101 Dothideomycetes genomes: a test case for predicting lifestyles and emergence of pathogens.</title>
        <authorList>
            <person name="Haridas S."/>
            <person name="Albert R."/>
            <person name="Binder M."/>
            <person name="Bloem J."/>
            <person name="Labutti K."/>
            <person name="Salamov A."/>
            <person name="Andreopoulos B."/>
            <person name="Baker S."/>
            <person name="Barry K."/>
            <person name="Bills G."/>
            <person name="Bluhm B."/>
            <person name="Cannon C."/>
            <person name="Castanera R."/>
            <person name="Culley D."/>
            <person name="Daum C."/>
            <person name="Ezra D."/>
            <person name="Gonzalez J."/>
            <person name="Henrissat B."/>
            <person name="Kuo A."/>
            <person name="Liang C."/>
            <person name="Lipzen A."/>
            <person name="Lutzoni F."/>
            <person name="Magnuson J."/>
            <person name="Mondo S."/>
            <person name="Nolan M."/>
            <person name="Ohm R."/>
            <person name="Pangilinan J."/>
            <person name="Park H.-J."/>
            <person name="Ramirez L."/>
            <person name="Alfaro M."/>
            <person name="Sun H."/>
            <person name="Tritt A."/>
            <person name="Yoshinaga Y."/>
            <person name="Zwiers L.-H."/>
            <person name="Turgeon B."/>
            <person name="Goodwin S."/>
            <person name="Spatafora J."/>
            <person name="Crous P."/>
            <person name="Grigoriev I."/>
        </authorList>
    </citation>
    <scope>NUCLEOTIDE SEQUENCE</scope>
    <source>
        <strain evidence="2">CBS 627.86</strain>
    </source>
</reference>
<evidence type="ECO:0000313" key="2">
    <source>
        <dbReference type="EMBL" id="KAF2118774.1"/>
    </source>
</evidence>
<dbReference type="Proteomes" id="UP000799770">
    <property type="component" value="Unassembled WGS sequence"/>
</dbReference>
<sequence length="311" mass="34979">MATLTAQLHHLPHSPYDITHLLTGKKLDIICYETNTTLLEQVPKSMLIFFCGYQNISRLLATKYNGTNTQALCVSQRHCEYIGLKIVVAWMQRACRSSIPSSVRQLEAPKNNVLVACCIARTLRALGCRADAQRIDRDIMNTFFSEILTVPQVKDLWYSLPRGSVYVKWMLANVRTQLRNPPKGFVSEAGWKAMVMCVTGDEELHDRVDEVGEAAQQWKMGQPEQFERDNESKKIESEVGEEESWTTSEENDHLNEAESSSGVEGSFSAQSHSEVGSAVSLVEARGSYVEEEDEALDWDEQVSADIDLNEP</sequence>
<feature type="compositionally biased region" description="Acidic residues" evidence="1">
    <location>
        <begin position="289"/>
        <end position="311"/>
    </location>
</feature>
<name>A0A6A5ZI90_9PLEO</name>
<feature type="compositionally biased region" description="Polar residues" evidence="1">
    <location>
        <begin position="257"/>
        <end position="274"/>
    </location>
</feature>
<gene>
    <name evidence="2" type="ORF">BDV96DRAFT_677624</name>
</gene>
<feature type="compositionally biased region" description="Basic and acidic residues" evidence="1">
    <location>
        <begin position="225"/>
        <end position="237"/>
    </location>
</feature>
<evidence type="ECO:0000313" key="3">
    <source>
        <dbReference type="Proteomes" id="UP000799770"/>
    </source>
</evidence>
<dbReference type="EMBL" id="ML977316">
    <property type="protein sequence ID" value="KAF2118774.1"/>
    <property type="molecule type" value="Genomic_DNA"/>
</dbReference>
<organism evidence="2 3">
    <name type="scientific">Lophiotrema nucula</name>
    <dbReference type="NCBI Taxonomy" id="690887"/>
    <lineage>
        <taxon>Eukaryota</taxon>
        <taxon>Fungi</taxon>
        <taxon>Dikarya</taxon>
        <taxon>Ascomycota</taxon>
        <taxon>Pezizomycotina</taxon>
        <taxon>Dothideomycetes</taxon>
        <taxon>Pleosporomycetidae</taxon>
        <taxon>Pleosporales</taxon>
        <taxon>Lophiotremataceae</taxon>
        <taxon>Lophiotrema</taxon>
    </lineage>
</organism>
<feature type="region of interest" description="Disordered" evidence="1">
    <location>
        <begin position="218"/>
        <end position="311"/>
    </location>
</feature>
<protein>
    <submittedName>
        <fullName evidence="2">Uncharacterized protein</fullName>
    </submittedName>
</protein>
<proteinExistence type="predicted"/>
<dbReference type="AlphaFoldDB" id="A0A6A5ZI90"/>
<keyword evidence="3" id="KW-1185">Reference proteome</keyword>